<keyword evidence="5" id="KW-0539">Nucleus</keyword>
<gene>
    <name evidence="6" type="ORF">OJ252_3384</name>
</gene>
<name>A0ABQ8P2H4_9CRYT</name>
<comment type="subcellular location">
    <subcellularLocation>
        <location evidence="1">Nucleus</location>
    </subcellularLocation>
</comment>
<evidence type="ECO:0000313" key="7">
    <source>
        <dbReference type="Proteomes" id="UP001071777"/>
    </source>
</evidence>
<dbReference type="Gene3D" id="3.70.10.10">
    <property type="match status" value="1"/>
</dbReference>
<evidence type="ECO:0000313" key="6">
    <source>
        <dbReference type="EMBL" id="KAJ1605769.1"/>
    </source>
</evidence>
<organism evidence="6 7">
    <name type="scientific">Cryptosporidium canis</name>
    <dbReference type="NCBI Taxonomy" id="195482"/>
    <lineage>
        <taxon>Eukaryota</taxon>
        <taxon>Sar</taxon>
        <taxon>Alveolata</taxon>
        <taxon>Apicomplexa</taxon>
        <taxon>Conoidasida</taxon>
        <taxon>Coccidia</taxon>
        <taxon>Eucoccidiorida</taxon>
        <taxon>Eimeriorina</taxon>
        <taxon>Cryptosporidiidae</taxon>
        <taxon>Cryptosporidium</taxon>
    </lineage>
</organism>
<keyword evidence="3" id="KW-0227">DNA damage</keyword>
<sequence length="310" mass="35499">MEACLFDVQSLVKTIQSLQLNKIKKNTEGQFLTCIVSTQGIKLSNSTLSRDVYCCSWLKRNVFKKYVYEPNKNNCTRFEICLTTILNCIQVFGLDAKMIILTYDNASLHLSITDDDGAVTDCSLCTYNVYEETDEFYLSLFDLKDDCSLGMDFVIIFPTILRELLKDLCDIGRTESKIKVEFYPQNRENTCILSFSCSVEGEECVWEFSDDHNVFTGSKIAEHHCHFYSLKSLSQLEKSLSVCSLSRIQIRNNGLLFIQMAIKSDPHGINKGQIHDLGVENPSLEFEEKSSQQFFKTEFVIFPINYAHDV</sequence>
<dbReference type="Proteomes" id="UP001071777">
    <property type="component" value="Unassembled WGS sequence"/>
</dbReference>
<dbReference type="PANTHER" id="PTHR10870:SF0">
    <property type="entry name" value="CELL CYCLE CHECKPOINT PROTEIN RAD1"/>
    <property type="match status" value="1"/>
</dbReference>
<proteinExistence type="inferred from homology"/>
<evidence type="ECO:0000256" key="3">
    <source>
        <dbReference type="ARBA" id="ARBA00022763"/>
    </source>
</evidence>
<evidence type="ECO:0000256" key="2">
    <source>
        <dbReference type="ARBA" id="ARBA00010991"/>
    </source>
</evidence>
<keyword evidence="4" id="KW-0234">DNA repair</keyword>
<evidence type="ECO:0000256" key="4">
    <source>
        <dbReference type="ARBA" id="ARBA00023204"/>
    </source>
</evidence>
<dbReference type="InterPro" id="IPR003021">
    <property type="entry name" value="Rad1_Rec1_Rad17"/>
</dbReference>
<accession>A0ABQ8P2H4</accession>
<evidence type="ECO:0000256" key="5">
    <source>
        <dbReference type="ARBA" id="ARBA00023242"/>
    </source>
</evidence>
<evidence type="ECO:0000256" key="1">
    <source>
        <dbReference type="ARBA" id="ARBA00004123"/>
    </source>
</evidence>
<dbReference type="PANTHER" id="PTHR10870">
    <property type="entry name" value="CELL CYCLE CHECKPOINT PROTEIN RAD1"/>
    <property type="match status" value="1"/>
</dbReference>
<keyword evidence="7" id="KW-1185">Reference proteome</keyword>
<protein>
    <submittedName>
        <fullName evidence="6">Uncharacterized protein</fullName>
    </submittedName>
</protein>
<comment type="similarity">
    <text evidence="2">Belongs to the rad1 family.</text>
</comment>
<comment type="caution">
    <text evidence="6">The sequence shown here is derived from an EMBL/GenBank/DDBJ whole genome shotgun (WGS) entry which is preliminary data.</text>
</comment>
<dbReference type="EMBL" id="JAPCXB010000161">
    <property type="protein sequence ID" value="KAJ1605769.1"/>
    <property type="molecule type" value="Genomic_DNA"/>
</dbReference>
<reference evidence="6" key="1">
    <citation type="submission" date="2022-10" db="EMBL/GenBank/DDBJ databases">
        <title>Adaptive evolution leads to modifications in subtelomeric GC content in a zoonotic Cryptosporidium species.</title>
        <authorList>
            <person name="Li J."/>
            <person name="Feng Y."/>
            <person name="Xiao L."/>
        </authorList>
    </citation>
    <scope>NUCLEOTIDE SEQUENCE</scope>
    <source>
        <strain evidence="6">25894</strain>
    </source>
</reference>
<dbReference type="Pfam" id="PF02144">
    <property type="entry name" value="Rad1"/>
    <property type="match status" value="1"/>
</dbReference>